<comment type="subcellular location">
    <subcellularLocation>
        <location evidence="4">Cytoplasm</location>
    </subcellularLocation>
</comment>
<dbReference type="InterPro" id="IPR006640">
    <property type="entry name" value="SprT-like_domain"/>
</dbReference>
<dbReference type="OrthoDB" id="9799909at2"/>
<evidence type="ECO:0000256" key="2">
    <source>
        <dbReference type="ARBA" id="ARBA00022723"/>
    </source>
</evidence>
<comment type="cofactor">
    <cofactor evidence="4">
        <name>Zn(2+)</name>
        <dbReference type="ChEBI" id="CHEBI:29105"/>
    </cofactor>
    <text evidence="4">Binds 1 zinc ion.</text>
</comment>
<comment type="caution">
    <text evidence="6">The sequence shown here is derived from an EMBL/GenBank/DDBJ whole genome shotgun (WGS) entry which is preliminary data.</text>
</comment>
<dbReference type="Pfam" id="PF10263">
    <property type="entry name" value="SprT-like"/>
    <property type="match status" value="1"/>
</dbReference>
<comment type="similarity">
    <text evidence="4">Belongs to the SprT family.</text>
</comment>
<dbReference type="Pfam" id="PF17283">
    <property type="entry name" value="Zn_ribbon_SprT"/>
    <property type="match status" value="1"/>
</dbReference>
<dbReference type="EMBL" id="QNQT01000017">
    <property type="protein sequence ID" value="RDU34826.1"/>
    <property type="molecule type" value="Genomic_DNA"/>
</dbReference>
<dbReference type="InterPro" id="IPR035240">
    <property type="entry name" value="SprT_Zn_ribbon"/>
</dbReference>
<feature type="domain" description="SprT-like" evidence="5">
    <location>
        <begin position="4"/>
        <end position="151"/>
    </location>
</feature>
<evidence type="ECO:0000313" key="7">
    <source>
        <dbReference type="Proteomes" id="UP000257144"/>
    </source>
</evidence>
<dbReference type="RefSeq" id="WP_115454004.1">
    <property type="nucleotide sequence ID" value="NZ_QNQT01000017.1"/>
</dbReference>
<keyword evidence="2 4" id="KW-0479">Metal-binding</keyword>
<feature type="binding site" evidence="4">
    <location>
        <position position="67"/>
    </location>
    <ligand>
        <name>Zn(2+)</name>
        <dbReference type="ChEBI" id="CHEBI:29105"/>
    </ligand>
</feature>
<reference evidence="6 7" key="1">
    <citation type="submission" date="2018-07" db="EMBL/GenBank/DDBJ databases">
        <title>Bacillus sp. YLB-04 draft genome sequence.</title>
        <authorList>
            <person name="Yu L."/>
            <person name="Tang X."/>
        </authorList>
    </citation>
    <scope>NUCLEOTIDE SEQUENCE [LARGE SCALE GENOMIC DNA]</scope>
    <source>
        <strain evidence="6 7">YLB-04</strain>
    </source>
</reference>
<gene>
    <name evidence="6" type="ORF">DRW41_21125</name>
</gene>
<keyword evidence="1 4" id="KW-0963">Cytoplasm</keyword>
<feature type="active site" evidence="4">
    <location>
        <position position="68"/>
    </location>
</feature>
<dbReference type="HAMAP" id="MF_00745">
    <property type="entry name" value="SprT_like"/>
    <property type="match status" value="1"/>
</dbReference>
<keyword evidence="7" id="KW-1185">Reference proteome</keyword>
<evidence type="ECO:0000256" key="4">
    <source>
        <dbReference type="HAMAP-Rule" id="MF_00745"/>
    </source>
</evidence>
<dbReference type="InterPro" id="IPR023524">
    <property type="entry name" value="Uncharacterised_SprT-like"/>
</dbReference>
<dbReference type="Proteomes" id="UP000257144">
    <property type="component" value="Unassembled WGS sequence"/>
</dbReference>
<protein>
    <recommendedName>
        <fullName evidence="4">Protein SprT-like</fullName>
    </recommendedName>
</protein>
<name>A0A3D8GL37_9BACI</name>
<evidence type="ECO:0000256" key="1">
    <source>
        <dbReference type="ARBA" id="ARBA00022490"/>
    </source>
</evidence>
<dbReference type="GO" id="GO:0008270">
    <property type="term" value="F:zinc ion binding"/>
    <property type="evidence" value="ECO:0007669"/>
    <property type="project" value="UniProtKB-UniRule"/>
</dbReference>
<organism evidence="6 7">
    <name type="scientific">Neobacillus piezotolerans</name>
    <dbReference type="NCBI Taxonomy" id="2259171"/>
    <lineage>
        <taxon>Bacteria</taxon>
        <taxon>Bacillati</taxon>
        <taxon>Bacillota</taxon>
        <taxon>Bacilli</taxon>
        <taxon>Bacillales</taxon>
        <taxon>Bacillaceae</taxon>
        <taxon>Neobacillus</taxon>
    </lineage>
</organism>
<sequence>MENQELQELTEKISQEQFGLPFLHKAVFNPRLRTTGGRYLLKSHDIEINKRYLEQLGYEEMIGIIKHELCHYHLHLRGKGYKHRDADFRALLKKVGAPRFCGQLPESGATNKSKKIIVYECSGCGIVFKRRRSINTARYVCGKCRGKLRKVKENDA</sequence>
<evidence type="ECO:0000259" key="5">
    <source>
        <dbReference type="SMART" id="SM00731"/>
    </source>
</evidence>
<dbReference type="NCBIfam" id="NF003339">
    <property type="entry name" value="PRK04351.1"/>
    <property type="match status" value="1"/>
</dbReference>
<keyword evidence="3 4" id="KW-0862">Zinc</keyword>
<feature type="binding site" evidence="4">
    <location>
        <position position="71"/>
    </location>
    <ligand>
        <name>Zn(2+)</name>
        <dbReference type="ChEBI" id="CHEBI:29105"/>
    </ligand>
</feature>
<dbReference type="GO" id="GO:0006950">
    <property type="term" value="P:response to stress"/>
    <property type="evidence" value="ECO:0007669"/>
    <property type="project" value="UniProtKB-ARBA"/>
</dbReference>
<dbReference type="SMART" id="SM00731">
    <property type="entry name" value="SprT"/>
    <property type="match status" value="1"/>
</dbReference>
<evidence type="ECO:0000313" key="6">
    <source>
        <dbReference type="EMBL" id="RDU34826.1"/>
    </source>
</evidence>
<dbReference type="GO" id="GO:0005737">
    <property type="term" value="C:cytoplasm"/>
    <property type="evidence" value="ECO:0007669"/>
    <property type="project" value="UniProtKB-SubCell"/>
</dbReference>
<accession>A0A3D8GL37</accession>
<proteinExistence type="inferred from homology"/>
<evidence type="ECO:0000256" key="3">
    <source>
        <dbReference type="ARBA" id="ARBA00022833"/>
    </source>
</evidence>
<dbReference type="AlphaFoldDB" id="A0A3D8GL37"/>